<dbReference type="InterPro" id="IPR047499">
    <property type="entry name" value="DD_AK7"/>
</dbReference>
<name>A0A813H7Y5_POLGL</name>
<dbReference type="AlphaFoldDB" id="A0A813H7Y5"/>
<dbReference type="EMBL" id="CAJNNV010030840">
    <property type="protein sequence ID" value="CAE8633807.1"/>
    <property type="molecule type" value="Genomic_DNA"/>
</dbReference>
<dbReference type="Gene3D" id="1.20.890.10">
    <property type="entry name" value="cAMP-dependent protein kinase regulatory subunit, dimerization-anchoring domain"/>
    <property type="match status" value="1"/>
</dbReference>
<dbReference type="Pfam" id="PF05186">
    <property type="entry name" value="Dpy-30"/>
    <property type="match status" value="1"/>
</dbReference>
<dbReference type="OMA" id="DFNELWP"/>
<keyword evidence="3" id="KW-1185">Reference proteome</keyword>
<dbReference type="InterPro" id="IPR036291">
    <property type="entry name" value="NAD(P)-bd_dom_sf"/>
</dbReference>
<dbReference type="GO" id="GO:0004029">
    <property type="term" value="F:aldehyde dehydrogenase (NAD+) activity"/>
    <property type="evidence" value="ECO:0007669"/>
    <property type="project" value="TreeGrafter"/>
</dbReference>
<gene>
    <name evidence="2" type="ORF">PGLA1383_LOCUS49563</name>
</gene>
<dbReference type="CDD" id="cd22967">
    <property type="entry name" value="DD_AK7"/>
    <property type="match status" value="1"/>
</dbReference>
<dbReference type="Proteomes" id="UP000654075">
    <property type="component" value="Unassembled WGS sequence"/>
</dbReference>
<evidence type="ECO:0000256" key="1">
    <source>
        <dbReference type="SAM" id="MobiDB-lite"/>
    </source>
</evidence>
<dbReference type="InterPro" id="IPR007858">
    <property type="entry name" value="Dpy-30_motif"/>
</dbReference>
<dbReference type="PANTHER" id="PTHR48079:SF6">
    <property type="entry name" value="NAD(P)-BINDING DOMAIN-CONTAINING PROTEIN-RELATED"/>
    <property type="match status" value="1"/>
</dbReference>
<comment type="caution">
    <text evidence="2">The sequence shown here is derived from an EMBL/GenBank/DDBJ whole genome shotgun (WGS) entry which is preliminary data.</text>
</comment>
<protein>
    <recommendedName>
        <fullName evidence="4">Adenylate kinase</fullName>
    </recommendedName>
</protein>
<evidence type="ECO:0000313" key="3">
    <source>
        <dbReference type="Proteomes" id="UP000654075"/>
    </source>
</evidence>
<dbReference type="InterPro" id="IPR051783">
    <property type="entry name" value="NAD(P)-dependent_oxidoreduct"/>
</dbReference>
<sequence length="666" mass="73957">MRIFIHNVESYLGKALVKELRRAEGGLNRIFGTASVVADAPSTVKRLSSRDDPKKAKKMAETLQSCRMVILDLFSCTVEDLHFAISALKVDPKSSPPKVTGELEGEVIFVLVSSAMVWASTKANSADGFLRDSDYKDRRPTPGSKFEQWKELEDLVLTCFNREGSQVKAFIAAGGAFYGEGEATFAEMFKDAWRGEQTHAIISPGTNRVPTVHVRDMARLVKEIGLKSDSISPLEACPYFLAVDQPPAAEGEARRPPTQAQIVQGIVDEVGQHYEVPTVPMGGNDDTMEEEARDLRDRMVLDLCLEPSAIMLDESFAASGDAPGWLCRDGFVANLRTIANEFCTGKKLRAMRVLIAGPPSSSKSELASAISDHFKIPCLKLNAQDLEDMAGQLSSNVCRYRGYVLDAGTVGFAEVEKLFRFDVEAPKSEDAEDPPPPAEGEEVEPVPPKMERRLNEELCPSFIIVSQAPPGICKAKYQASGGSDVAEFERRLQEYNLANLTADVHSLTDFFQEFANIGVLNLPVAGKDAEDLFESTRIYLERSGRPFNYLPAEPEISKVIREQRALKVQEAAEQFELERTTSKAGGDQQELKESRRHLERMRIIAEHEEDQARLQELPLREYLMRYMVPTLTEGLIEVCKVIPENPVDYLATYLEEHAAHNSMAQS</sequence>
<dbReference type="GO" id="GO:0005737">
    <property type="term" value="C:cytoplasm"/>
    <property type="evidence" value="ECO:0007669"/>
    <property type="project" value="TreeGrafter"/>
</dbReference>
<feature type="region of interest" description="Disordered" evidence="1">
    <location>
        <begin position="425"/>
        <end position="447"/>
    </location>
</feature>
<evidence type="ECO:0008006" key="4">
    <source>
        <dbReference type="Google" id="ProtNLM"/>
    </source>
</evidence>
<accession>A0A813H7Y5</accession>
<reference evidence="2" key="1">
    <citation type="submission" date="2021-02" db="EMBL/GenBank/DDBJ databases">
        <authorList>
            <person name="Dougan E. K."/>
            <person name="Rhodes N."/>
            <person name="Thang M."/>
            <person name="Chan C."/>
        </authorList>
    </citation>
    <scope>NUCLEOTIDE SEQUENCE</scope>
</reference>
<evidence type="ECO:0000313" key="2">
    <source>
        <dbReference type="EMBL" id="CAE8633807.1"/>
    </source>
</evidence>
<organism evidence="2 3">
    <name type="scientific">Polarella glacialis</name>
    <name type="common">Dinoflagellate</name>
    <dbReference type="NCBI Taxonomy" id="89957"/>
    <lineage>
        <taxon>Eukaryota</taxon>
        <taxon>Sar</taxon>
        <taxon>Alveolata</taxon>
        <taxon>Dinophyceae</taxon>
        <taxon>Suessiales</taxon>
        <taxon>Suessiaceae</taxon>
        <taxon>Polarella</taxon>
    </lineage>
</organism>
<dbReference type="OrthoDB" id="10262413at2759"/>
<proteinExistence type="predicted"/>
<dbReference type="PANTHER" id="PTHR48079">
    <property type="entry name" value="PROTEIN YEEZ"/>
    <property type="match status" value="1"/>
</dbReference>
<dbReference type="SUPFAM" id="SSF51735">
    <property type="entry name" value="NAD(P)-binding Rossmann-fold domains"/>
    <property type="match status" value="1"/>
</dbReference>